<name>A0A0E9Q9V7_ANGAN</name>
<dbReference type="EMBL" id="GBXM01095033">
    <property type="protein sequence ID" value="JAH13544.1"/>
    <property type="molecule type" value="Transcribed_RNA"/>
</dbReference>
<evidence type="ECO:0000313" key="1">
    <source>
        <dbReference type="EMBL" id="JAH13544.1"/>
    </source>
</evidence>
<sequence length="12" mass="1471">MSSMLNKQKQLY</sequence>
<reference evidence="1" key="1">
    <citation type="submission" date="2014-11" db="EMBL/GenBank/DDBJ databases">
        <authorList>
            <person name="Amaro Gonzalez C."/>
        </authorList>
    </citation>
    <scope>NUCLEOTIDE SEQUENCE</scope>
</reference>
<reference evidence="1" key="2">
    <citation type="journal article" date="2015" name="Fish Shellfish Immunol.">
        <title>Early steps in the European eel (Anguilla anguilla)-Vibrio vulnificus interaction in the gills: Role of the RtxA13 toxin.</title>
        <authorList>
            <person name="Callol A."/>
            <person name="Pajuelo D."/>
            <person name="Ebbesson L."/>
            <person name="Teles M."/>
            <person name="MacKenzie S."/>
            <person name="Amaro C."/>
        </authorList>
    </citation>
    <scope>NUCLEOTIDE SEQUENCE</scope>
</reference>
<protein>
    <submittedName>
        <fullName evidence="1">Uncharacterized protein</fullName>
    </submittedName>
</protein>
<proteinExistence type="predicted"/>
<organism evidence="1">
    <name type="scientific">Anguilla anguilla</name>
    <name type="common">European freshwater eel</name>
    <name type="synonym">Muraena anguilla</name>
    <dbReference type="NCBI Taxonomy" id="7936"/>
    <lineage>
        <taxon>Eukaryota</taxon>
        <taxon>Metazoa</taxon>
        <taxon>Chordata</taxon>
        <taxon>Craniata</taxon>
        <taxon>Vertebrata</taxon>
        <taxon>Euteleostomi</taxon>
        <taxon>Actinopterygii</taxon>
        <taxon>Neopterygii</taxon>
        <taxon>Teleostei</taxon>
        <taxon>Anguilliformes</taxon>
        <taxon>Anguillidae</taxon>
        <taxon>Anguilla</taxon>
    </lineage>
</organism>
<accession>A0A0E9Q9V7</accession>